<dbReference type="EMBL" id="JANRHA010000006">
    <property type="protein sequence ID" value="MDG3015140.1"/>
    <property type="molecule type" value="Genomic_DNA"/>
</dbReference>
<dbReference type="SUPFAM" id="SSF54427">
    <property type="entry name" value="NTF2-like"/>
    <property type="match status" value="1"/>
</dbReference>
<accession>A0A9X4RDS3</accession>
<dbReference type="AlphaFoldDB" id="A0A9X4RDS3"/>
<sequence>MKSLQEISDRMEIEDLLVDYCHAIDTRDWSALDAIFTSDAVIDYTATGGIAAKPSEIKEFLATALSGFAGFQHMIGASRIRIDGDSATARTICHNPMVLDSGSGQKRVMFVGLWYVDDLVRTEAGWRITHRREELSFFHNAPGGEASQR</sequence>
<proteinExistence type="predicted"/>
<gene>
    <name evidence="2" type="ORF">NVS88_11315</name>
</gene>
<reference evidence="2" key="1">
    <citation type="submission" date="2022-08" db="EMBL/GenBank/DDBJ databases">
        <title>Genome analysis of Corynebacteriales strain.</title>
        <authorList>
            <person name="Lee S.D."/>
        </authorList>
    </citation>
    <scope>NUCLEOTIDE SEQUENCE</scope>
    <source>
        <strain evidence="2">D3-21</strain>
    </source>
</reference>
<evidence type="ECO:0000313" key="2">
    <source>
        <dbReference type="EMBL" id="MDG3015140.1"/>
    </source>
</evidence>
<feature type="domain" description="SnoaL-like" evidence="1">
    <location>
        <begin position="5"/>
        <end position="132"/>
    </location>
</feature>
<keyword evidence="3" id="KW-1185">Reference proteome</keyword>
<dbReference type="InterPro" id="IPR032710">
    <property type="entry name" value="NTF2-like_dom_sf"/>
</dbReference>
<organism evidence="2 3">
    <name type="scientific">Speluncibacter jeojiensis</name>
    <dbReference type="NCBI Taxonomy" id="2710754"/>
    <lineage>
        <taxon>Bacteria</taxon>
        <taxon>Bacillati</taxon>
        <taxon>Actinomycetota</taxon>
        <taxon>Actinomycetes</taxon>
        <taxon>Mycobacteriales</taxon>
        <taxon>Speluncibacteraceae</taxon>
        <taxon>Speluncibacter</taxon>
    </lineage>
</organism>
<dbReference type="Pfam" id="PF13577">
    <property type="entry name" value="SnoaL_4"/>
    <property type="match status" value="1"/>
</dbReference>
<evidence type="ECO:0000259" key="1">
    <source>
        <dbReference type="Pfam" id="PF13577"/>
    </source>
</evidence>
<dbReference type="InterPro" id="IPR037401">
    <property type="entry name" value="SnoaL-like"/>
</dbReference>
<dbReference type="CDD" id="cd00531">
    <property type="entry name" value="NTF2_like"/>
    <property type="match status" value="1"/>
</dbReference>
<evidence type="ECO:0000313" key="3">
    <source>
        <dbReference type="Proteomes" id="UP001152755"/>
    </source>
</evidence>
<dbReference type="RefSeq" id="WP_277833711.1">
    <property type="nucleotide sequence ID" value="NZ_JAAIVF010000005.1"/>
</dbReference>
<name>A0A9X4RDS3_9ACTN</name>
<dbReference type="Proteomes" id="UP001152755">
    <property type="component" value="Unassembled WGS sequence"/>
</dbReference>
<dbReference type="Gene3D" id="3.10.450.50">
    <property type="match status" value="1"/>
</dbReference>
<comment type="caution">
    <text evidence="2">The sequence shown here is derived from an EMBL/GenBank/DDBJ whole genome shotgun (WGS) entry which is preliminary data.</text>
</comment>
<protein>
    <submittedName>
        <fullName evidence="2">Nuclear transport factor 2 family protein</fullName>
    </submittedName>
</protein>